<dbReference type="AlphaFoldDB" id="A0A4Q0P790"/>
<protein>
    <submittedName>
        <fullName evidence="1">Glutaminyl-peptide cyclotransferase</fullName>
    </submittedName>
</protein>
<keyword evidence="1" id="KW-0808">Transferase</keyword>
<dbReference type="SUPFAM" id="SSF50969">
    <property type="entry name" value="YVTN repeat-like/Quinoprotein amine dehydrogenase"/>
    <property type="match status" value="1"/>
</dbReference>
<proteinExistence type="predicted"/>
<dbReference type="GO" id="GO:0016603">
    <property type="term" value="F:glutaminyl-peptide cyclotransferase activity"/>
    <property type="evidence" value="ECO:0007669"/>
    <property type="project" value="InterPro"/>
</dbReference>
<sequence>MRIYNLLALFVLSVITWSCGNGKDLSKSFSINTDKPAQTLINGESLAINLKSKGTIEVDSVVYYLDNTRLGSKKNLSSLTTPISSVKLGLKELKAEVFAEGKSAFITMPVTFVSKEAPALYTYEVVDTYPHDVESYTQGLEFYQDTLYESVGEYGHSGLLKTDLKTGAILERIDLDKSVFAEGLTIIDSKIIQLTWKSNQGFIYDLSTFKKEGSFQYNKSKEGWGLCNDGKTIYKSDGTEKIWMLDPKNLNELDYIQVVDSKKIRSKFNELEWVNGKIYANSYQFDSISIINPETGAIEGVVDLRSLKNEVKSIKDNGNEVLNGIAYNAATDKLYVTGKHWDTIFEIKIIKK</sequence>
<dbReference type="PANTHER" id="PTHR31270:SF1">
    <property type="entry name" value="GLUTAMINYL-PEPTIDE CYCLOTRANSFERASE"/>
    <property type="match status" value="1"/>
</dbReference>
<dbReference type="OrthoDB" id="9783700at2"/>
<gene>
    <name evidence="1" type="ORF">DSM00_1583</name>
</gene>
<reference evidence="1 2" key="1">
    <citation type="submission" date="2018-07" db="EMBL/GenBank/DDBJ databases">
        <title>Leeuwenhoekiella genomics.</title>
        <authorList>
            <person name="Tahon G."/>
            <person name="Willems A."/>
        </authorList>
    </citation>
    <scope>NUCLEOTIDE SEQUENCE [LARGE SCALE GENOMIC DNA]</scope>
    <source>
        <strain evidence="1 2">LMG 22550</strain>
    </source>
</reference>
<evidence type="ECO:0000313" key="2">
    <source>
        <dbReference type="Proteomes" id="UP000289238"/>
    </source>
</evidence>
<dbReference type="InterPro" id="IPR015943">
    <property type="entry name" value="WD40/YVTN_repeat-like_dom_sf"/>
</dbReference>
<accession>A0A4Q0P790</accession>
<dbReference type="Pfam" id="PF05096">
    <property type="entry name" value="Glu_cyclase_2"/>
    <property type="match status" value="1"/>
</dbReference>
<dbReference type="RefSeq" id="WP_128757483.1">
    <property type="nucleotide sequence ID" value="NZ_QOVM01000003.1"/>
</dbReference>
<organism evidence="1 2">
    <name type="scientific">Leeuwenhoekiella aequorea</name>
    <dbReference type="NCBI Taxonomy" id="283736"/>
    <lineage>
        <taxon>Bacteria</taxon>
        <taxon>Pseudomonadati</taxon>
        <taxon>Bacteroidota</taxon>
        <taxon>Flavobacteriia</taxon>
        <taxon>Flavobacteriales</taxon>
        <taxon>Flavobacteriaceae</taxon>
        <taxon>Leeuwenhoekiella</taxon>
    </lineage>
</organism>
<dbReference type="Proteomes" id="UP000289238">
    <property type="component" value="Unassembled WGS sequence"/>
</dbReference>
<comment type="caution">
    <text evidence="1">The sequence shown here is derived from an EMBL/GenBank/DDBJ whole genome shotgun (WGS) entry which is preliminary data.</text>
</comment>
<dbReference type="PANTHER" id="PTHR31270">
    <property type="entry name" value="GLUTAMINYL-PEPTIDE CYCLOTRANSFERASE"/>
    <property type="match status" value="1"/>
</dbReference>
<dbReference type="Gene3D" id="2.130.10.10">
    <property type="entry name" value="YVTN repeat-like/Quinoprotein amine dehydrogenase"/>
    <property type="match status" value="1"/>
</dbReference>
<dbReference type="InterPro" id="IPR011044">
    <property type="entry name" value="Quino_amine_DH_bsu"/>
</dbReference>
<evidence type="ECO:0000313" key="1">
    <source>
        <dbReference type="EMBL" id="RXG22487.1"/>
    </source>
</evidence>
<dbReference type="EMBL" id="QOVM01000003">
    <property type="protein sequence ID" value="RXG22487.1"/>
    <property type="molecule type" value="Genomic_DNA"/>
</dbReference>
<name>A0A4Q0P790_9FLAO</name>
<keyword evidence="2" id="KW-1185">Reference proteome</keyword>
<dbReference type="InterPro" id="IPR007788">
    <property type="entry name" value="QCT"/>
</dbReference>